<name>F5RET4_METUF</name>
<keyword evidence="7" id="KW-1185">Reference proteome</keyword>
<dbReference type="CDD" id="cd06170">
    <property type="entry name" value="LuxR_C_like"/>
    <property type="match status" value="1"/>
</dbReference>
<evidence type="ECO:0000313" key="7">
    <source>
        <dbReference type="Proteomes" id="UP000005019"/>
    </source>
</evidence>
<dbReference type="InterPro" id="IPR016032">
    <property type="entry name" value="Sig_transdc_resp-reg_C-effctor"/>
</dbReference>
<dbReference type="Proteomes" id="UP000005019">
    <property type="component" value="Unassembled WGS sequence"/>
</dbReference>
<dbReference type="PANTHER" id="PTHR43214">
    <property type="entry name" value="TWO-COMPONENT RESPONSE REGULATOR"/>
    <property type="match status" value="1"/>
</dbReference>
<evidence type="ECO:0000313" key="6">
    <source>
        <dbReference type="EMBL" id="EGK71415.1"/>
    </source>
</evidence>
<evidence type="ECO:0000256" key="1">
    <source>
        <dbReference type="ARBA" id="ARBA00022553"/>
    </source>
</evidence>
<dbReference type="SUPFAM" id="SSF46894">
    <property type="entry name" value="C-terminal effector domain of the bipartite response regulators"/>
    <property type="match status" value="1"/>
</dbReference>
<organism evidence="6 7">
    <name type="scientific">Methyloversatilis universalis (strain ATCC BAA-1314 / DSM 25237 / JCM 13912 / CCUG 52030 / FAM5)</name>
    <dbReference type="NCBI Taxonomy" id="1000565"/>
    <lineage>
        <taxon>Bacteria</taxon>
        <taxon>Pseudomonadati</taxon>
        <taxon>Pseudomonadota</taxon>
        <taxon>Betaproteobacteria</taxon>
        <taxon>Nitrosomonadales</taxon>
        <taxon>Sterolibacteriaceae</taxon>
        <taxon>Methyloversatilis</taxon>
    </lineage>
</organism>
<dbReference type="eggNOG" id="COG2197">
    <property type="taxonomic scope" value="Bacteria"/>
</dbReference>
<feature type="modified residue" description="4-aspartylphosphate" evidence="3">
    <location>
        <position position="55"/>
    </location>
</feature>
<dbReference type="AlphaFoldDB" id="F5RET4"/>
<dbReference type="Gene3D" id="3.40.50.2300">
    <property type="match status" value="1"/>
</dbReference>
<dbReference type="SUPFAM" id="SSF52172">
    <property type="entry name" value="CheY-like"/>
    <property type="match status" value="1"/>
</dbReference>
<keyword evidence="1 3" id="KW-0597">Phosphoprotein</keyword>
<gene>
    <name evidence="6" type="ORF">METUNv1_02809</name>
</gene>
<dbReference type="Gene3D" id="1.10.10.10">
    <property type="entry name" value="Winged helix-like DNA-binding domain superfamily/Winged helix DNA-binding domain"/>
    <property type="match status" value="1"/>
</dbReference>
<dbReference type="SMART" id="SM00421">
    <property type="entry name" value="HTH_LUXR"/>
    <property type="match status" value="1"/>
</dbReference>
<dbReference type="GO" id="GO:0000160">
    <property type="term" value="P:phosphorelay signal transduction system"/>
    <property type="evidence" value="ECO:0007669"/>
    <property type="project" value="InterPro"/>
</dbReference>
<feature type="domain" description="Response regulatory" evidence="5">
    <location>
        <begin position="3"/>
        <end position="120"/>
    </location>
</feature>
<comment type="caution">
    <text evidence="6">The sequence shown here is derived from an EMBL/GenBank/DDBJ whole genome shotgun (WGS) entry which is preliminary data.</text>
</comment>
<sequence length="209" mass="22158">MKTGFILEDLPESQAWLRDALEQSFPGIAIDSAYSLAEAAHKLAAGPAPDIALIDLGLPDGSGITLIEQIQRRSPATLCIVASIYDDDGHIFPALRAGARGYLLKDQPVAGIVQALTGIAAGQPPLSPAIARRMLAFFQPAPSAPGPDLTERETEVLRLISKGLTQAETARLLGISQHTVAGYVKELYRKLNVSSRAEAALIARDLGLV</sequence>
<dbReference type="InterPro" id="IPR000792">
    <property type="entry name" value="Tscrpt_reg_LuxR_C"/>
</dbReference>
<dbReference type="PROSITE" id="PS50110">
    <property type="entry name" value="RESPONSE_REGULATORY"/>
    <property type="match status" value="1"/>
</dbReference>
<evidence type="ECO:0000259" key="4">
    <source>
        <dbReference type="PROSITE" id="PS50043"/>
    </source>
</evidence>
<dbReference type="InterPro" id="IPR039420">
    <property type="entry name" value="WalR-like"/>
</dbReference>
<dbReference type="InterPro" id="IPR058245">
    <property type="entry name" value="NreC/VraR/RcsB-like_REC"/>
</dbReference>
<accession>F5RET4</accession>
<evidence type="ECO:0000259" key="5">
    <source>
        <dbReference type="PROSITE" id="PS50110"/>
    </source>
</evidence>
<dbReference type="InterPro" id="IPR001789">
    <property type="entry name" value="Sig_transdc_resp-reg_receiver"/>
</dbReference>
<dbReference type="GO" id="GO:0006355">
    <property type="term" value="P:regulation of DNA-templated transcription"/>
    <property type="evidence" value="ECO:0007669"/>
    <property type="project" value="InterPro"/>
</dbReference>
<feature type="domain" description="HTH luxR-type" evidence="4">
    <location>
        <begin position="142"/>
        <end position="207"/>
    </location>
</feature>
<dbReference type="EMBL" id="AFHG01000052">
    <property type="protein sequence ID" value="EGK71415.1"/>
    <property type="molecule type" value="Genomic_DNA"/>
</dbReference>
<dbReference type="Pfam" id="PF00072">
    <property type="entry name" value="Response_reg"/>
    <property type="match status" value="1"/>
</dbReference>
<protein>
    <submittedName>
        <fullName evidence="6">Response regulator, NarL-family</fullName>
    </submittedName>
</protein>
<dbReference type="STRING" id="1000565.METUNv1_02809"/>
<proteinExistence type="predicted"/>
<dbReference type="Pfam" id="PF00196">
    <property type="entry name" value="GerE"/>
    <property type="match status" value="1"/>
</dbReference>
<dbReference type="RefSeq" id="WP_008062777.1">
    <property type="nucleotide sequence ID" value="NZ_AFHG01000052.1"/>
</dbReference>
<keyword evidence="2" id="KW-0238">DNA-binding</keyword>
<dbReference type="InterPro" id="IPR011006">
    <property type="entry name" value="CheY-like_superfamily"/>
</dbReference>
<evidence type="ECO:0000256" key="2">
    <source>
        <dbReference type="ARBA" id="ARBA00023125"/>
    </source>
</evidence>
<dbReference type="PRINTS" id="PR00038">
    <property type="entry name" value="HTHLUXR"/>
</dbReference>
<dbReference type="GO" id="GO:0003677">
    <property type="term" value="F:DNA binding"/>
    <property type="evidence" value="ECO:0007669"/>
    <property type="project" value="UniProtKB-KW"/>
</dbReference>
<dbReference type="OrthoDB" id="3623000at2"/>
<dbReference type="PROSITE" id="PS50043">
    <property type="entry name" value="HTH_LUXR_2"/>
    <property type="match status" value="1"/>
</dbReference>
<dbReference type="InterPro" id="IPR036388">
    <property type="entry name" value="WH-like_DNA-bd_sf"/>
</dbReference>
<reference evidence="6 7" key="1">
    <citation type="journal article" date="2011" name="J. Bacteriol.">
        <title>Genome sequence of Methyloversatilis universalis FAM5T, a methylotrophic representative of the order Rhodocyclales.</title>
        <authorList>
            <person name="Kittichotirat W."/>
            <person name="Good N.M."/>
            <person name="Hall R."/>
            <person name="Bringel F."/>
            <person name="Lajus A."/>
            <person name="Medigue C."/>
            <person name="Smalley N.E."/>
            <person name="Beck D."/>
            <person name="Bumgarner R."/>
            <person name="Vuilleumier S."/>
            <person name="Kalyuzhnaya M.G."/>
        </authorList>
    </citation>
    <scope>NUCLEOTIDE SEQUENCE [LARGE SCALE GENOMIC DNA]</scope>
    <source>
        <strain evidence="7">ATCC BAA-1314 / JCM 13912 / FAM5</strain>
    </source>
</reference>
<evidence type="ECO:0000256" key="3">
    <source>
        <dbReference type="PROSITE-ProRule" id="PRU00169"/>
    </source>
</evidence>
<dbReference type="SMART" id="SM00448">
    <property type="entry name" value="REC"/>
    <property type="match status" value="1"/>
</dbReference>
<dbReference type="CDD" id="cd17535">
    <property type="entry name" value="REC_NarL-like"/>
    <property type="match status" value="1"/>
</dbReference>